<sequence length="146" mass="15575">MSNTIPLVSSGVAGPLGVLHLPRLWEKVSLDQVGKLHPDYPAIGAGYDSMVLDGIGIDKDAFVEFMKSKPSYVQLEAWILEQKGGTLDAVAVSELNSAITGYLHDDATRAEILAAAGRADDGSIKDAINLNNLDDWAAFHKQEIAG</sequence>
<organism evidence="2 3">
    <name type="scientific">Haloferula helveola</name>
    <dbReference type="NCBI Taxonomy" id="490095"/>
    <lineage>
        <taxon>Bacteria</taxon>
        <taxon>Pseudomonadati</taxon>
        <taxon>Verrucomicrobiota</taxon>
        <taxon>Verrucomicrobiia</taxon>
        <taxon>Verrucomicrobiales</taxon>
        <taxon>Verrucomicrobiaceae</taxon>
        <taxon>Haloferula</taxon>
    </lineage>
</organism>
<dbReference type="Pfam" id="PF16798">
    <property type="entry name" value="DUF5069"/>
    <property type="match status" value="1"/>
</dbReference>
<dbReference type="RefSeq" id="WP_338689753.1">
    <property type="nucleotide sequence ID" value="NZ_AP024702.1"/>
</dbReference>
<feature type="domain" description="DUF5069" evidence="1">
    <location>
        <begin position="17"/>
        <end position="117"/>
    </location>
</feature>
<name>A0ABM7RIS5_9BACT</name>
<keyword evidence="3" id="KW-1185">Reference proteome</keyword>
<protein>
    <recommendedName>
        <fullName evidence="1">DUF5069 domain-containing protein</fullName>
    </recommendedName>
</protein>
<evidence type="ECO:0000259" key="1">
    <source>
        <dbReference type="Pfam" id="PF16798"/>
    </source>
</evidence>
<evidence type="ECO:0000313" key="3">
    <source>
        <dbReference type="Proteomes" id="UP001374893"/>
    </source>
</evidence>
<dbReference type="EMBL" id="AP024702">
    <property type="protein sequence ID" value="BCX47514.1"/>
    <property type="molecule type" value="Genomic_DNA"/>
</dbReference>
<dbReference type="Proteomes" id="UP001374893">
    <property type="component" value="Chromosome"/>
</dbReference>
<evidence type="ECO:0000313" key="2">
    <source>
        <dbReference type="EMBL" id="BCX47514.1"/>
    </source>
</evidence>
<reference evidence="2 3" key="1">
    <citation type="submission" date="2021-06" db="EMBL/GenBank/DDBJ databases">
        <title>Complete genome of Haloferula helveola possessing various polysaccharide degrading enzymes.</title>
        <authorList>
            <person name="Takami H."/>
            <person name="Huang C."/>
            <person name="Hamasaki K."/>
        </authorList>
    </citation>
    <scope>NUCLEOTIDE SEQUENCE [LARGE SCALE GENOMIC DNA]</scope>
    <source>
        <strain evidence="2 3">CN-1</strain>
    </source>
</reference>
<gene>
    <name evidence="2" type="ORF">HAHE_14220</name>
</gene>
<proteinExistence type="predicted"/>
<dbReference type="InterPro" id="IPR031849">
    <property type="entry name" value="DUF5069"/>
</dbReference>
<accession>A0ABM7RIS5</accession>